<keyword evidence="8" id="KW-0547">Nucleotide-binding</keyword>
<evidence type="ECO:0000256" key="4">
    <source>
        <dbReference type="ARBA" id="ARBA00022512"/>
    </source>
</evidence>
<dbReference type="Gene3D" id="3.30.43.10">
    <property type="entry name" value="Uridine Diphospho-n-acetylenolpyruvylglucosamine Reductase, domain 2"/>
    <property type="match status" value="1"/>
</dbReference>
<dbReference type="SUPFAM" id="SSF56176">
    <property type="entry name" value="FAD-binding/transporter-associated domain-like"/>
    <property type="match status" value="1"/>
</dbReference>
<comment type="subcellular location">
    <subcellularLocation>
        <location evidence="2">Secreted</location>
        <location evidence="2">Cell wall</location>
    </subcellularLocation>
</comment>
<keyword evidence="10" id="KW-0560">Oxidoreductase</keyword>
<dbReference type="eggNOG" id="ENOG502QVGN">
    <property type="taxonomic scope" value="Eukaryota"/>
</dbReference>
<dbReference type="Pfam" id="PF01565">
    <property type="entry name" value="FAD_binding_4"/>
    <property type="match status" value="1"/>
</dbReference>
<comment type="similarity">
    <text evidence="3">Belongs to the oxygen-dependent FAD-linked oxidoreductase family.</text>
</comment>
<keyword evidence="6" id="KW-0285">Flavoprotein</keyword>
<evidence type="ECO:0000256" key="8">
    <source>
        <dbReference type="ARBA" id="ARBA00022741"/>
    </source>
</evidence>
<organism evidence="15">
    <name type="scientific">Eucalyptus grandis</name>
    <name type="common">Flooded gum</name>
    <dbReference type="NCBI Taxonomy" id="71139"/>
    <lineage>
        <taxon>Eukaryota</taxon>
        <taxon>Viridiplantae</taxon>
        <taxon>Streptophyta</taxon>
        <taxon>Embryophyta</taxon>
        <taxon>Tracheophyta</taxon>
        <taxon>Spermatophyta</taxon>
        <taxon>Magnoliopsida</taxon>
        <taxon>eudicotyledons</taxon>
        <taxon>Gunneridae</taxon>
        <taxon>Pentapetalae</taxon>
        <taxon>rosids</taxon>
        <taxon>malvids</taxon>
        <taxon>Myrtales</taxon>
        <taxon>Myrtaceae</taxon>
        <taxon>Myrtoideae</taxon>
        <taxon>Eucalypteae</taxon>
        <taxon>Eucalyptus</taxon>
    </lineage>
</organism>
<protein>
    <recommendedName>
        <fullName evidence="14">FAD-binding PCMH-type domain-containing protein</fullName>
    </recommendedName>
</protein>
<dbReference type="KEGG" id="egr:104442458"/>
<gene>
    <name evidence="15" type="ORF">EUGRSUZ_D00076</name>
</gene>
<keyword evidence="5" id="KW-0964">Secreted</keyword>
<keyword evidence="4" id="KW-0134">Cell wall</keyword>
<dbReference type="OMA" id="APDKLCS"/>
<dbReference type="InterPro" id="IPR016167">
    <property type="entry name" value="FAD-bd_PCMH_sub1"/>
</dbReference>
<evidence type="ECO:0000259" key="14">
    <source>
        <dbReference type="PROSITE" id="PS51387"/>
    </source>
</evidence>
<keyword evidence="11" id="KW-1015">Disulfide bond</keyword>
<dbReference type="OrthoDB" id="407275at2759"/>
<evidence type="ECO:0000256" key="7">
    <source>
        <dbReference type="ARBA" id="ARBA00022729"/>
    </source>
</evidence>
<feature type="domain" description="FAD-binding PCMH-type" evidence="14">
    <location>
        <begin position="79"/>
        <end position="253"/>
    </location>
</feature>
<evidence type="ECO:0000256" key="12">
    <source>
        <dbReference type="ARBA" id="ARBA00023180"/>
    </source>
</evidence>
<dbReference type="Gene3D" id="3.30.465.10">
    <property type="match status" value="1"/>
</dbReference>
<dbReference type="PANTHER" id="PTHR32448">
    <property type="entry name" value="OS08G0158400 PROTEIN"/>
    <property type="match status" value="1"/>
</dbReference>
<name>A0A059CBF1_EUCGR</name>
<sequence>MKPLTFLPSLFTLLFILVSLHLSPSWAASDSVYDTFLQCLSRRSQPSDHISDIIYSPANSSFANVLTSYLRNRRFNSSSTPKPLVIVTPKQESHVQAAILCSKDLGVHLKIRSGGHDYEGMSYVSVDAFFILDMFNLRSIDVDIQKETAWVQAGATLGELYYGIWKKSKVHGFPAGVCTVLGIGGHLSGGGYGNMLRKYGLSADNVLDAKIVDVQGRILDRKAMGEDLFWAILGGGGASFGVILAYQIKLVPVPEKVTVFRVERTLDQNATDLVYKWQSVAPSTDSGLFMRLSLLPTSSQTQKGQLTIGASLVALYLGNSDQLLAITDKEFPEIGLRKENCTEISWIESVLWWIGFDNGTFPAPETLLSRDYPAIFFKRKSDYVQTPIAKANLEWLWKKMIEVEKVGLSLNPYGGRMSEIPASATPFPHRAGNLFKIQYFIDWKEEDPEAGKKYLAQISRLYSYMTPFVSKNPRSAFLNYRDLDIGATTNGNNSYEEGRVYGVKYFNDNFERLVKVKTAVDPNNFFRNEQSIPTLPK</sequence>
<evidence type="ECO:0000256" key="3">
    <source>
        <dbReference type="ARBA" id="ARBA00005466"/>
    </source>
</evidence>
<dbReference type="GO" id="GO:0016491">
    <property type="term" value="F:oxidoreductase activity"/>
    <property type="evidence" value="ECO:0007669"/>
    <property type="project" value="UniProtKB-KW"/>
</dbReference>
<dbReference type="PROSITE" id="PS51387">
    <property type="entry name" value="FAD_PCMH"/>
    <property type="match status" value="1"/>
</dbReference>
<dbReference type="GO" id="GO:0071949">
    <property type="term" value="F:FAD binding"/>
    <property type="evidence" value="ECO:0007669"/>
    <property type="project" value="InterPro"/>
</dbReference>
<evidence type="ECO:0000256" key="2">
    <source>
        <dbReference type="ARBA" id="ARBA00004191"/>
    </source>
</evidence>
<reference evidence="15" key="1">
    <citation type="submission" date="2013-07" db="EMBL/GenBank/DDBJ databases">
        <title>The genome of Eucalyptus grandis.</title>
        <authorList>
            <person name="Schmutz J."/>
            <person name="Hayes R."/>
            <person name="Myburg A."/>
            <person name="Tuskan G."/>
            <person name="Grattapaglia D."/>
            <person name="Rokhsar D.S."/>
        </authorList>
    </citation>
    <scope>NUCLEOTIDE SEQUENCE</scope>
    <source>
        <tissue evidence="15">Leaf extractions</tissue>
    </source>
</reference>
<dbReference type="InParanoid" id="A0A059CBF1"/>
<dbReference type="InterPro" id="IPR036318">
    <property type="entry name" value="FAD-bd_PCMH-like_sf"/>
</dbReference>
<dbReference type="Pfam" id="PF08031">
    <property type="entry name" value="BBE"/>
    <property type="match status" value="1"/>
</dbReference>
<accession>A0A059CBF1</accession>
<evidence type="ECO:0000256" key="11">
    <source>
        <dbReference type="ARBA" id="ARBA00023157"/>
    </source>
</evidence>
<feature type="chain" id="PRO_5001569556" description="FAD-binding PCMH-type domain-containing protein" evidence="13">
    <location>
        <begin position="28"/>
        <end position="537"/>
    </location>
</feature>
<dbReference type="InterPro" id="IPR016166">
    <property type="entry name" value="FAD-bd_PCMH"/>
</dbReference>
<keyword evidence="7 13" id="KW-0732">Signal</keyword>
<feature type="signal peptide" evidence="13">
    <location>
        <begin position="1"/>
        <end position="27"/>
    </location>
</feature>
<evidence type="ECO:0000256" key="6">
    <source>
        <dbReference type="ARBA" id="ARBA00022630"/>
    </source>
</evidence>
<dbReference type="InterPro" id="IPR006094">
    <property type="entry name" value="Oxid_FAD_bind_N"/>
</dbReference>
<comment type="cofactor">
    <cofactor evidence="1">
        <name>FAD</name>
        <dbReference type="ChEBI" id="CHEBI:57692"/>
    </cofactor>
</comment>
<dbReference type="AlphaFoldDB" id="A0A059CBF1"/>
<dbReference type="Gene3D" id="3.40.462.20">
    <property type="match status" value="1"/>
</dbReference>
<evidence type="ECO:0000256" key="10">
    <source>
        <dbReference type="ARBA" id="ARBA00023002"/>
    </source>
</evidence>
<evidence type="ECO:0000256" key="1">
    <source>
        <dbReference type="ARBA" id="ARBA00001974"/>
    </source>
</evidence>
<evidence type="ECO:0000256" key="9">
    <source>
        <dbReference type="ARBA" id="ARBA00022827"/>
    </source>
</evidence>
<dbReference type="InterPro" id="IPR012951">
    <property type="entry name" value="BBE"/>
</dbReference>
<evidence type="ECO:0000256" key="13">
    <source>
        <dbReference type="SAM" id="SignalP"/>
    </source>
</evidence>
<evidence type="ECO:0000256" key="5">
    <source>
        <dbReference type="ARBA" id="ARBA00022525"/>
    </source>
</evidence>
<evidence type="ECO:0000313" key="15">
    <source>
        <dbReference type="EMBL" id="KCW75702.1"/>
    </source>
</evidence>
<keyword evidence="9" id="KW-0274">FAD</keyword>
<dbReference type="FunCoup" id="A0A059CBF1">
    <property type="interactions" value="85"/>
</dbReference>
<proteinExistence type="inferred from homology"/>
<dbReference type="EMBL" id="KK198756">
    <property type="protein sequence ID" value="KCW75702.1"/>
    <property type="molecule type" value="Genomic_DNA"/>
</dbReference>
<dbReference type="Gramene" id="KCW75702">
    <property type="protein sequence ID" value="KCW75702"/>
    <property type="gene ID" value="EUGRSUZ_D00076"/>
</dbReference>
<dbReference type="InterPro" id="IPR016169">
    <property type="entry name" value="FAD-bd_PCMH_sub2"/>
</dbReference>
<dbReference type="FunFam" id="3.30.43.10:FF:000004">
    <property type="entry name" value="Berberine bridge enzyme-like 15"/>
    <property type="match status" value="1"/>
</dbReference>
<keyword evidence="12" id="KW-0325">Glycoprotein</keyword>